<proteinExistence type="inferred from homology"/>
<dbReference type="PRINTS" id="PR00423">
    <property type="entry name" value="CELLDVISFTSZ"/>
</dbReference>
<dbReference type="PANTHER" id="PTHR30314:SF3">
    <property type="entry name" value="MITOCHONDRIAL DIVISION PROTEIN FSZA"/>
    <property type="match status" value="1"/>
</dbReference>
<name>A0AAN9NTG9_PHACN</name>
<keyword evidence="4" id="KW-0150">Chloroplast</keyword>
<evidence type="ECO:0000256" key="6">
    <source>
        <dbReference type="ARBA" id="ARBA00022640"/>
    </source>
</evidence>
<dbReference type="Gene3D" id="3.40.50.1440">
    <property type="entry name" value="Tubulin/FtsZ, GTPase domain"/>
    <property type="match status" value="1"/>
</dbReference>
<evidence type="ECO:0000259" key="13">
    <source>
        <dbReference type="SMART" id="SM00865"/>
    </source>
</evidence>
<dbReference type="InterPro" id="IPR003008">
    <property type="entry name" value="Tubulin_FtsZ_GTPase"/>
</dbReference>
<feature type="domain" description="Tubulin/FtsZ 2-layer sandwich" evidence="13">
    <location>
        <begin position="471"/>
        <end position="588"/>
    </location>
</feature>
<evidence type="ECO:0000256" key="10">
    <source>
        <dbReference type="ARBA" id="ARBA00023134"/>
    </source>
</evidence>
<evidence type="ECO:0000256" key="3">
    <source>
        <dbReference type="ARBA" id="ARBA00009690"/>
    </source>
</evidence>
<dbReference type="InterPro" id="IPR037103">
    <property type="entry name" value="Tubulin/FtsZ-like_C"/>
</dbReference>
<dbReference type="Pfam" id="PF00091">
    <property type="entry name" value="Tubulin"/>
    <property type="match status" value="1"/>
</dbReference>
<dbReference type="GO" id="GO:0042802">
    <property type="term" value="F:identical protein binding"/>
    <property type="evidence" value="ECO:0007669"/>
    <property type="project" value="UniProtKB-ARBA"/>
</dbReference>
<dbReference type="HAMAP" id="MF_00909">
    <property type="entry name" value="FtsZ"/>
    <property type="match status" value="1"/>
</dbReference>
<dbReference type="Gene3D" id="3.30.1330.20">
    <property type="entry name" value="Tubulin/FtsZ, C-terminal domain"/>
    <property type="match status" value="1"/>
</dbReference>
<dbReference type="GO" id="GO:0009570">
    <property type="term" value="C:chloroplast stroma"/>
    <property type="evidence" value="ECO:0007669"/>
    <property type="project" value="UniProtKB-SubCell"/>
</dbReference>
<dbReference type="GO" id="GO:0005525">
    <property type="term" value="F:GTP binding"/>
    <property type="evidence" value="ECO:0007669"/>
    <property type="project" value="UniProtKB-KW"/>
</dbReference>
<gene>
    <name evidence="14" type="ORF">VNO80_04239</name>
</gene>
<keyword evidence="15" id="KW-1185">Reference proteome</keyword>
<dbReference type="FunFam" id="3.40.50.1440:FF:000001">
    <property type="entry name" value="Cell division protein FtsZ"/>
    <property type="match status" value="1"/>
</dbReference>
<accession>A0AAN9NTG9</accession>
<dbReference type="InterPro" id="IPR020805">
    <property type="entry name" value="Cell_div_FtsZ_CS"/>
</dbReference>
<dbReference type="InterPro" id="IPR000158">
    <property type="entry name" value="Cell_div_FtsZ"/>
</dbReference>
<dbReference type="NCBIfam" id="TIGR00065">
    <property type="entry name" value="ftsZ"/>
    <property type="match status" value="1"/>
</dbReference>
<dbReference type="Proteomes" id="UP001374584">
    <property type="component" value="Unassembled WGS sequence"/>
</dbReference>
<dbReference type="InterPro" id="IPR024757">
    <property type="entry name" value="FtsZ_C"/>
</dbReference>
<keyword evidence="6" id="KW-0934">Plastid</keyword>
<dbReference type="AlphaFoldDB" id="A0AAN9NTG9"/>
<keyword evidence="5" id="KW-0597">Phosphoprotein</keyword>
<dbReference type="SMART" id="SM00865">
    <property type="entry name" value="Tubulin_C"/>
    <property type="match status" value="1"/>
</dbReference>
<evidence type="ECO:0000259" key="12">
    <source>
        <dbReference type="SMART" id="SM00864"/>
    </source>
</evidence>
<protein>
    <submittedName>
        <fullName evidence="14">Uncharacterized protein</fullName>
    </submittedName>
</protein>
<dbReference type="PROSITE" id="PS01135">
    <property type="entry name" value="FTSZ_2"/>
    <property type="match status" value="1"/>
</dbReference>
<comment type="similarity">
    <text evidence="3">Belongs to the FtsZ family.</text>
</comment>
<comment type="caution">
    <text evidence="14">The sequence shown here is derived from an EMBL/GenBank/DDBJ whole genome shotgun (WGS) entry which is preliminary data.</text>
</comment>
<dbReference type="GO" id="GO:0003924">
    <property type="term" value="F:GTPase activity"/>
    <property type="evidence" value="ECO:0007669"/>
    <property type="project" value="InterPro"/>
</dbReference>
<evidence type="ECO:0000256" key="1">
    <source>
        <dbReference type="ARBA" id="ARBA00004470"/>
    </source>
</evidence>
<evidence type="ECO:0000313" key="14">
    <source>
        <dbReference type="EMBL" id="KAK7378791.1"/>
    </source>
</evidence>
<sequence>MVPLFFRFGAWPPRLWLCYAIRRTFPMKPMPCACGEVVEKKSRRGVGVFNSKAVLSVYVVGVGTLIAPKQKRTLRTIFISHLSTKTKCRDSLSKKIIPLLLSISPLKCYTHSLTPLHFSQVSEGISGEFQHSRIEFTAANFVVKLSEAATFDTVKMGTCYAPSNARNSAGVLAVVGGRTISENHGGRSCSLKIQESKYVFGSSRKCGSIQVKCSTNSHSISRKDPFLDLHPEVSMLRGEGGSALNNPRPRKDVSSGKVAESFEATMNPSNYNEAKIKVIGVGGGGSNAVNRMIESSMNGVEFWIVNTDVQAMRMSPVIPQNRLQIGEELTRGLGAGGNPEIGMNAAKESEESIQEAVYGSDMVFVTAGMGGGTGTGGAPVIAGITKAMGILTVGIVTTPFSFEGRRRAVQAQEGIAALRDNVDTLIVIPNDKLLTAVSQSTPVTEAFNLADDILRHGVRGISDIITIPGLVNVDFADVRAIMANAGSSLMGIGTATGKTRARDAALNAIQSPLLDIGIERATGIVWNITGGSDLTLFEVNAAAEVIYDLVDPTANLIFGAVIDPSLSGQVSITLIATGFKRQEESEGRPTQGSQLIQGETIGINRRSSSFTDGGFVEIPEFLKKKGRSRYPRA</sequence>
<dbReference type="InterPro" id="IPR018316">
    <property type="entry name" value="Tubulin/FtsZ_2-layer-sand-dom"/>
</dbReference>
<evidence type="ECO:0000256" key="11">
    <source>
        <dbReference type="ARBA" id="ARBA00023136"/>
    </source>
</evidence>
<keyword evidence="11" id="KW-0472">Membrane</keyword>
<dbReference type="SUPFAM" id="SSF52490">
    <property type="entry name" value="Tubulin nucleotide-binding domain-like"/>
    <property type="match status" value="1"/>
</dbReference>
<evidence type="ECO:0000313" key="15">
    <source>
        <dbReference type="Proteomes" id="UP001374584"/>
    </source>
</evidence>
<dbReference type="InterPro" id="IPR008280">
    <property type="entry name" value="Tub_FtsZ_C"/>
</dbReference>
<comment type="subcellular location">
    <subcellularLocation>
        <location evidence="1">Plastid</location>
        <location evidence="1">Chloroplast stroma</location>
    </subcellularLocation>
    <subcellularLocation>
        <location evidence="2">Plastid</location>
        <location evidence="2">Chloroplast thylakoid membrane</location>
        <topology evidence="2">Peripheral membrane protein</topology>
    </subcellularLocation>
</comment>
<evidence type="ECO:0000256" key="7">
    <source>
        <dbReference type="ARBA" id="ARBA00022741"/>
    </source>
</evidence>
<organism evidence="14 15">
    <name type="scientific">Phaseolus coccineus</name>
    <name type="common">Scarlet runner bean</name>
    <name type="synonym">Phaseolus multiflorus</name>
    <dbReference type="NCBI Taxonomy" id="3886"/>
    <lineage>
        <taxon>Eukaryota</taxon>
        <taxon>Viridiplantae</taxon>
        <taxon>Streptophyta</taxon>
        <taxon>Embryophyta</taxon>
        <taxon>Tracheophyta</taxon>
        <taxon>Spermatophyta</taxon>
        <taxon>Magnoliopsida</taxon>
        <taxon>eudicotyledons</taxon>
        <taxon>Gunneridae</taxon>
        <taxon>Pentapetalae</taxon>
        <taxon>rosids</taxon>
        <taxon>fabids</taxon>
        <taxon>Fabales</taxon>
        <taxon>Fabaceae</taxon>
        <taxon>Papilionoideae</taxon>
        <taxon>50 kb inversion clade</taxon>
        <taxon>NPAAA clade</taxon>
        <taxon>indigoferoid/millettioid clade</taxon>
        <taxon>Phaseoleae</taxon>
        <taxon>Phaseolus</taxon>
    </lineage>
</organism>
<dbReference type="PANTHER" id="PTHR30314">
    <property type="entry name" value="CELL DIVISION PROTEIN FTSZ-RELATED"/>
    <property type="match status" value="1"/>
</dbReference>
<dbReference type="Pfam" id="PF12327">
    <property type="entry name" value="FtsZ_C"/>
    <property type="match status" value="1"/>
</dbReference>
<dbReference type="InterPro" id="IPR045061">
    <property type="entry name" value="FtsZ/CetZ"/>
</dbReference>
<dbReference type="GO" id="GO:0009535">
    <property type="term" value="C:chloroplast thylakoid membrane"/>
    <property type="evidence" value="ECO:0007669"/>
    <property type="project" value="UniProtKB-SubCell"/>
</dbReference>
<dbReference type="SMART" id="SM00864">
    <property type="entry name" value="Tubulin"/>
    <property type="match status" value="1"/>
</dbReference>
<keyword evidence="8" id="KW-0809">Transit peptide</keyword>
<feature type="domain" description="Tubulin/FtsZ GTPase" evidence="12">
    <location>
        <begin position="275"/>
        <end position="469"/>
    </location>
</feature>
<dbReference type="InterPro" id="IPR036525">
    <property type="entry name" value="Tubulin/FtsZ_GTPase_sf"/>
</dbReference>
<evidence type="ECO:0000256" key="9">
    <source>
        <dbReference type="ARBA" id="ARBA00023078"/>
    </source>
</evidence>
<reference evidence="14 15" key="1">
    <citation type="submission" date="2024-01" db="EMBL/GenBank/DDBJ databases">
        <title>The genomes of 5 underutilized Papilionoideae crops provide insights into root nodulation and disease resistanc.</title>
        <authorList>
            <person name="Jiang F."/>
        </authorList>
    </citation>
    <scope>NUCLEOTIDE SEQUENCE [LARGE SCALE GENOMIC DNA]</scope>
    <source>
        <strain evidence="14">JINMINGXINNONG_FW02</strain>
        <tissue evidence="14">Leaves</tissue>
    </source>
</reference>
<keyword evidence="10" id="KW-0342">GTP-binding</keyword>
<evidence type="ECO:0000256" key="5">
    <source>
        <dbReference type="ARBA" id="ARBA00022553"/>
    </source>
</evidence>
<dbReference type="CDD" id="cd02201">
    <property type="entry name" value="FtsZ_type1"/>
    <property type="match status" value="1"/>
</dbReference>
<evidence type="ECO:0000256" key="8">
    <source>
        <dbReference type="ARBA" id="ARBA00022946"/>
    </source>
</evidence>
<evidence type="ECO:0000256" key="2">
    <source>
        <dbReference type="ARBA" id="ARBA00004525"/>
    </source>
</evidence>
<dbReference type="FunFam" id="3.30.1330.20:FF:000007">
    <property type="entry name" value="Cell division protein ftsZ, putative"/>
    <property type="match status" value="1"/>
</dbReference>
<keyword evidence="7" id="KW-0547">Nucleotide-binding</keyword>
<dbReference type="GO" id="GO:0010020">
    <property type="term" value="P:chloroplast fission"/>
    <property type="evidence" value="ECO:0007669"/>
    <property type="project" value="UniProtKB-ARBA"/>
</dbReference>
<keyword evidence="9" id="KW-0793">Thylakoid</keyword>
<evidence type="ECO:0000256" key="4">
    <source>
        <dbReference type="ARBA" id="ARBA00022528"/>
    </source>
</evidence>
<dbReference type="SUPFAM" id="SSF55307">
    <property type="entry name" value="Tubulin C-terminal domain-like"/>
    <property type="match status" value="1"/>
</dbReference>
<dbReference type="GO" id="GO:0070938">
    <property type="term" value="C:contractile ring"/>
    <property type="evidence" value="ECO:0007669"/>
    <property type="project" value="UniProtKB-ARBA"/>
</dbReference>
<dbReference type="EMBL" id="JAYMYR010000002">
    <property type="protein sequence ID" value="KAK7378791.1"/>
    <property type="molecule type" value="Genomic_DNA"/>
</dbReference>